<feature type="signal peptide" evidence="21">
    <location>
        <begin position="1"/>
        <end position="30"/>
    </location>
</feature>
<dbReference type="GO" id="GO:0005524">
    <property type="term" value="F:ATP binding"/>
    <property type="evidence" value="ECO:0007669"/>
    <property type="project" value="UniProtKB-KW"/>
</dbReference>
<reference evidence="26 27" key="1">
    <citation type="submission" date="2025-04" db="UniProtKB">
        <authorList>
            <consortium name="RefSeq"/>
        </authorList>
    </citation>
    <scope>IDENTIFICATION</scope>
    <source>
        <tissue evidence="26 27">Leaf</tissue>
    </source>
</reference>
<gene>
    <name evidence="26 27" type="primary">LOC110418938</name>
</gene>
<evidence type="ECO:0000256" key="21">
    <source>
        <dbReference type="SAM" id="SignalP"/>
    </source>
</evidence>
<evidence type="ECO:0000256" key="10">
    <source>
        <dbReference type="ARBA" id="ARBA00022777"/>
    </source>
</evidence>
<dbReference type="Pfam" id="PF00954">
    <property type="entry name" value="S_locus_glycop"/>
    <property type="match status" value="1"/>
</dbReference>
<evidence type="ECO:0000256" key="16">
    <source>
        <dbReference type="ARBA" id="ARBA00023180"/>
    </source>
</evidence>
<evidence type="ECO:0000313" key="25">
    <source>
        <dbReference type="Proteomes" id="UP000504621"/>
    </source>
</evidence>
<evidence type="ECO:0000256" key="15">
    <source>
        <dbReference type="ARBA" id="ARBA00023170"/>
    </source>
</evidence>
<dbReference type="FunFam" id="1.10.510.10:FF:000060">
    <property type="entry name" value="G-type lectin S-receptor-like serine/threonine-protein kinase"/>
    <property type="match status" value="1"/>
</dbReference>
<keyword evidence="7 21" id="KW-0732">Signal</keyword>
<comment type="subcellular location">
    <subcellularLocation>
        <location evidence="1">Cell membrane</location>
        <topology evidence="1">Single-pass type I membrane protein</topology>
    </subcellularLocation>
</comment>
<keyword evidence="14" id="KW-1015">Disulfide bond</keyword>
<dbReference type="SUPFAM" id="SSF51110">
    <property type="entry name" value="alpha-D-mannose-specific plant lectins"/>
    <property type="match status" value="1"/>
</dbReference>
<dbReference type="InterPro" id="IPR008271">
    <property type="entry name" value="Ser/Thr_kinase_AS"/>
</dbReference>
<keyword evidence="4" id="KW-0597">Phosphoprotein</keyword>
<evidence type="ECO:0000313" key="26">
    <source>
        <dbReference type="RefSeq" id="XP_021287430.1"/>
    </source>
</evidence>
<keyword evidence="9 19" id="KW-0547">Nucleotide-binding</keyword>
<keyword evidence="16" id="KW-0325">Glycoprotein</keyword>
<keyword evidence="11 19" id="KW-0067">ATP-binding</keyword>
<dbReference type="PIRSF" id="PIRSF000641">
    <property type="entry name" value="SRK"/>
    <property type="match status" value="1"/>
</dbReference>
<evidence type="ECO:0000256" key="2">
    <source>
        <dbReference type="ARBA" id="ARBA00022475"/>
    </source>
</evidence>
<evidence type="ECO:0000256" key="11">
    <source>
        <dbReference type="ARBA" id="ARBA00022840"/>
    </source>
</evidence>
<evidence type="ECO:0000256" key="4">
    <source>
        <dbReference type="ARBA" id="ARBA00022553"/>
    </source>
</evidence>
<evidence type="ECO:0000259" key="23">
    <source>
        <dbReference type="PROSITE" id="PS50927"/>
    </source>
</evidence>
<dbReference type="InterPro" id="IPR000858">
    <property type="entry name" value="S_locus_glycoprot_dom"/>
</dbReference>
<dbReference type="PROSITE" id="PS50011">
    <property type="entry name" value="PROTEIN_KINASE_DOM"/>
    <property type="match status" value="1"/>
</dbReference>
<evidence type="ECO:0000256" key="9">
    <source>
        <dbReference type="ARBA" id="ARBA00022741"/>
    </source>
</evidence>
<dbReference type="InterPro" id="IPR036426">
    <property type="entry name" value="Bulb-type_lectin_dom_sf"/>
</dbReference>
<dbReference type="Gene3D" id="1.10.510.10">
    <property type="entry name" value="Transferase(Phosphotransferase) domain 1"/>
    <property type="match status" value="1"/>
</dbReference>
<evidence type="ECO:0000256" key="7">
    <source>
        <dbReference type="ARBA" id="ARBA00022729"/>
    </source>
</evidence>
<evidence type="ECO:0000256" key="19">
    <source>
        <dbReference type="PIRNR" id="PIRNR000641"/>
    </source>
</evidence>
<dbReference type="OrthoDB" id="4062651at2759"/>
<dbReference type="FunFam" id="2.90.10.10:FF:000009">
    <property type="entry name" value="Receptor-like serine/threonine-protein kinase SD1-8"/>
    <property type="match status" value="1"/>
</dbReference>
<feature type="chain" id="PRO_5044638301" description="Receptor-like serine/threonine-protein kinase" evidence="21">
    <location>
        <begin position="31"/>
        <end position="822"/>
    </location>
</feature>
<keyword evidence="15" id="KW-0675">Receptor</keyword>
<dbReference type="InterPro" id="IPR003609">
    <property type="entry name" value="Pan_app"/>
</dbReference>
<dbReference type="InterPro" id="IPR001480">
    <property type="entry name" value="Bulb-type_lectin_dom"/>
</dbReference>
<evidence type="ECO:0000259" key="24">
    <source>
        <dbReference type="PROSITE" id="PS50948"/>
    </source>
</evidence>
<keyword evidence="5 19" id="KW-0808">Transferase</keyword>
<dbReference type="PROSITE" id="PS00108">
    <property type="entry name" value="PROTEIN_KINASE_ST"/>
    <property type="match status" value="1"/>
</dbReference>
<keyword evidence="10 19" id="KW-0418">Kinase</keyword>
<feature type="domain" description="Apple" evidence="24">
    <location>
        <begin position="329"/>
        <end position="413"/>
    </location>
</feature>
<dbReference type="InterPro" id="IPR001245">
    <property type="entry name" value="Ser-Thr/Tyr_kinase_cat_dom"/>
</dbReference>
<keyword evidence="6 20" id="KW-0812">Transmembrane</keyword>
<evidence type="ECO:0000256" key="6">
    <source>
        <dbReference type="ARBA" id="ARBA00022692"/>
    </source>
</evidence>
<name>A0A6J1AKR8_9ROSI</name>
<keyword evidence="13 20" id="KW-0472">Membrane</keyword>
<dbReference type="RefSeq" id="XP_021287431.1">
    <property type="nucleotide sequence ID" value="XM_021431756.1"/>
</dbReference>
<protein>
    <recommendedName>
        <fullName evidence="19">Receptor-like serine/threonine-protein kinase</fullName>
        <ecNumber evidence="19">2.7.11.1</ecNumber>
    </recommendedName>
</protein>
<dbReference type="SMART" id="SM00220">
    <property type="entry name" value="S_TKc"/>
    <property type="match status" value="1"/>
</dbReference>
<dbReference type="Gene3D" id="2.90.10.10">
    <property type="entry name" value="Bulb-type lectin domain"/>
    <property type="match status" value="1"/>
</dbReference>
<dbReference type="RefSeq" id="XP_021287430.1">
    <property type="nucleotide sequence ID" value="XM_021431755.1"/>
</dbReference>
<dbReference type="FunFam" id="3.30.200.20:FF:000951">
    <property type="entry name" value="Uncharacterized protein"/>
    <property type="match status" value="1"/>
</dbReference>
<evidence type="ECO:0000256" key="1">
    <source>
        <dbReference type="ARBA" id="ARBA00004251"/>
    </source>
</evidence>
<accession>A0A6J1AKR8</accession>
<dbReference type="SMART" id="SM00473">
    <property type="entry name" value="PAN_AP"/>
    <property type="match status" value="1"/>
</dbReference>
<dbReference type="SUPFAM" id="SSF57414">
    <property type="entry name" value="Hairpin loop containing domain-like"/>
    <property type="match status" value="1"/>
</dbReference>
<evidence type="ECO:0000256" key="18">
    <source>
        <dbReference type="ARBA" id="ARBA00048679"/>
    </source>
</evidence>
<dbReference type="SUPFAM" id="SSF56112">
    <property type="entry name" value="Protein kinase-like (PK-like)"/>
    <property type="match status" value="1"/>
</dbReference>
<dbReference type="InterPro" id="IPR000719">
    <property type="entry name" value="Prot_kinase_dom"/>
</dbReference>
<dbReference type="InterPro" id="IPR021820">
    <property type="entry name" value="S-locus_recpt_kinase_C"/>
</dbReference>
<evidence type="ECO:0000256" key="8">
    <source>
        <dbReference type="ARBA" id="ARBA00022734"/>
    </source>
</evidence>
<dbReference type="PANTHER" id="PTHR27002:SF860">
    <property type="entry name" value="RECEPTOR-LIKE SERINE_THREONINE-PROTEIN KINASE"/>
    <property type="match status" value="1"/>
</dbReference>
<dbReference type="GeneID" id="110418938"/>
<evidence type="ECO:0000313" key="27">
    <source>
        <dbReference type="RefSeq" id="XP_021287431.1"/>
    </source>
</evidence>
<dbReference type="Gene3D" id="3.30.200.20">
    <property type="entry name" value="Phosphorylase Kinase, domain 1"/>
    <property type="match status" value="1"/>
</dbReference>
<dbReference type="PROSITE" id="PS50927">
    <property type="entry name" value="BULB_LECTIN"/>
    <property type="match status" value="1"/>
</dbReference>
<feature type="transmembrane region" description="Helical" evidence="20">
    <location>
        <begin position="428"/>
        <end position="449"/>
    </location>
</feature>
<proteinExistence type="inferred from homology"/>
<dbReference type="SMART" id="SM00108">
    <property type="entry name" value="B_lectin"/>
    <property type="match status" value="1"/>
</dbReference>
<evidence type="ECO:0000256" key="12">
    <source>
        <dbReference type="ARBA" id="ARBA00022989"/>
    </source>
</evidence>
<keyword evidence="12 20" id="KW-1133">Transmembrane helix</keyword>
<dbReference type="InterPro" id="IPR011009">
    <property type="entry name" value="Kinase-like_dom_sf"/>
</dbReference>
<dbReference type="Pfam" id="PF08276">
    <property type="entry name" value="PAN_2"/>
    <property type="match status" value="1"/>
</dbReference>
<evidence type="ECO:0000256" key="17">
    <source>
        <dbReference type="ARBA" id="ARBA00047899"/>
    </source>
</evidence>
<dbReference type="AlphaFoldDB" id="A0A6J1AKR8"/>
<dbReference type="InterPro" id="IPR024171">
    <property type="entry name" value="SRK-like_kinase"/>
</dbReference>
<evidence type="ECO:0000256" key="14">
    <source>
        <dbReference type="ARBA" id="ARBA00023157"/>
    </source>
</evidence>
<dbReference type="Pfam" id="PF01453">
    <property type="entry name" value="B_lectin"/>
    <property type="match status" value="1"/>
</dbReference>
<dbReference type="CDD" id="cd01098">
    <property type="entry name" value="PAN_AP_plant"/>
    <property type="match status" value="1"/>
</dbReference>
<feature type="domain" description="Protein kinase" evidence="22">
    <location>
        <begin position="506"/>
        <end position="782"/>
    </location>
</feature>
<dbReference type="GO" id="GO:0004674">
    <property type="term" value="F:protein serine/threonine kinase activity"/>
    <property type="evidence" value="ECO:0007669"/>
    <property type="project" value="UniProtKB-KW"/>
</dbReference>
<dbReference type="Pfam" id="PF11883">
    <property type="entry name" value="DUF3403"/>
    <property type="match status" value="1"/>
</dbReference>
<evidence type="ECO:0000256" key="3">
    <source>
        <dbReference type="ARBA" id="ARBA00022527"/>
    </source>
</evidence>
<comment type="catalytic activity">
    <reaction evidence="18 19">
        <text>L-seryl-[protein] + ATP = O-phospho-L-seryl-[protein] + ADP + H(+)</text>
        <dbReference type="Rhea" id="RHEA:17989"/>
        <dbReference type="Rhea" id="RHEA-COMP:9863"/>
        <dbReference type="Rhea" id="RHEA-COMP:11604"/>
        <dbReference type="ChEBI" id="CHEBI:15378"/>
        <dbReference type="ChEBI" id="CHEBI:29999"/>
        <dbReference type="ChEBI" id="CHEBI:30616"/>
        <dbReference type="ChEBI" id="CHEBI:83421"/>
        <dbReference type="ChEBI" id="CHEBI:456216"/>
        <dbReference type="EC" id="2.7.11.1"/>
    </reaction>
</comment>
<evidence type="ECO:0000256" key="5">
    <source>
        <dbReference type="ARBA" id="ARBA00022679"/>
    </source>
</evidence>
<comment type="catalytic activity">
    <reaction evidence="17 19">
        <text>L-threonyl-[protein] + ATP = O-phospho-L-threonyl-[protein] + ADP + H(+)</text>
        <dbReference type="Rhea" id="RHEA:46608"/>
        <dbReference type="Rhea" id="RHEA-COMP:11060"/>
        <dbReference type="Rhea" id="RHEA-COMP:11605"/>
        <dbReference type="ChEBI" id="CHEBI:15378"/>
        <dbReference type="ChEBI" id="CHEBI:30013"/>
        <dbReference type="ChEBI" id="CHEBI:30616"/>
        <dbReference type="ChEBI" id="CHEBI:61977"/>
        <dbReference type="ChEBI" id="CHEBI:456216"/>
        <dbReference type="EC" id="2.7.11.1"/>
    </reaction>
</comment>
<evidence type="ECO:0000256" key="13">
    <source>
        <dbReference type="ARBA" id="ARBA00023136"/>
    </source>
</evidence>
<dbReference type="CDD" id="cd14066">
    <property type="entry name" value="STKc_IRAK"/>
    <property type="match status" value="1"/>
</dbReference>
<evidence type="ECO:0000256" key="20">
    <source>
        <dbReference type="SAM" id="Phobius"/>
    </source>
</evidence>
<keyword evidence="25" id="KW-1185">Reference proteome</keyword>
<dbReference type="GO" id="GO:0048544">
    <property type="term" value="P:recognition of pollen"/>
    <property type="evidence" value="ECO:0007669"/>
    <property type="project" value="InterPro"/>
</dbReference>
<dbReference type="GO" id="GO:0005886">
    <property type="term" value="C:plasma membrane"/>
    <property type="evidence" value="ECO:0007669"/>
    <property type="project" value="UniProtKB-SubCell"/>
</dbReference>
<dbReference type="EC" id="2.7.11.1" evidence="19"/>
<comment type="similarity">
    <text evidence="19">Belongs to the protein kinase superfamily. Ser/Thr protein kinase family.</text>
</comment>
<dbReference type="Proteomes" id="UP000504621">
    <property type="component" value="Unplaced"/>
</dbReference>
<feature type="domain" description="Bulb-type lectin" evidence="23">
    <location>
        <begin position="32"/>
        <end position="150"/>
    </location>
</feature>
<dbReference type="Pfam" id="PF07714">
    <property type="entry name" value="PK_Tyr_Ser-Thr"/>
    <property type="match status" value="1"/>
</dbReference>
<dbReference type="CDD" id="cd00028">
    <property type="entry name" value="B_lectin"/>
    <property type="match status" value="1"/>
</dbReference>
<organism evidence="25 27">
    <name type="scientific">Herrania umbratica</name>
    <dbReference type="NCBI Taxonomy" id="108875"/>
    <lineage>
        <taxon>Eukaryota</taxon>
        <taxon>Viridiplantae</taxon>
        <taxon>Streptophyta</taxon>
        <taxon>Embryophyta</taxon>
        <taxon>Tracheophyta</taxon>
        <taxon>Spermatophyta</taxon>
        <taxon>Magnoliopsida</taxon>
        <taxon>eudicotyledons</taxon>
        <taxon>Gunneridae</taxon>
        <taxon>Pentapetalae</taxon>
        <taxon>rosids</taxon>
        <taxon>malvids</taxon>
        <taxon>Malvales</taxon>
        <taxon>Malvaceae</taxon>
        <taxon>Byttnerioideae</taxon>
        <taxon>Herrania</taxon>
    </lineage>
</organism>
<dbReference type="PROSITE" id="PS50948">
    <property type="entry name" value="PAN"/>
    <property type="match status" value="1"/>
</dbReference>
<keyword evidence="3 19" id="KW-0723">Serine/threonine-protein kinase</keyword>
<dbReference type="GO" id="GO:0030246">
    <property type="term" value="F:carbohydrate binding"/>
    <property type="evidence" value="ECO:0007669"/>
    <property type="project" value="UniProtKB-KW"/>
</dbReference>
<keyword evidence="2" id="KW-1003">Cell membrane</keyword>
<evidence type="ECO:0000259" key="22">
    <source>
        <dbReference type="PROSITE" id="PS50011"/>
    </source>
</evidence>
<sequence>MARKNISTSQFVYPVFLLILSSHILRFPRAAMDTISPGQYIRNPQTVVSADQKFELGFFNLGNSSSYYLGIWYKEIREQTFVWVANRDYAVIASANLTINNDGNLVIRQGKVVFLVTDISSNGNVTATLLDSGNLVVRDENNNTLWQSFDFPTDTILPGMKLGYDKGAGKYWSYVSWKSTDDPSLGNFFLYLDHGLLRRILITNGLRTYWTGDGIGDNNMYNFTYVSNGSMDYIAYDVHDINVKSRFVMDISGQFKQFIWLERTKKWKSIWAQPRNQCDVYSYCGPFGSCNERSAPFCSCLQGFEPDSIKNWNSLGFSGGCKRRNALQCVNNTTSKGAGDRFIPLSKVAPPSNPIALDVQSIDDCKSYCLNNCSCSAYSYTQQGCSIWIRDLINLKVLSLDQISGKDIYLKLAAAEFSTGKKKRMLRIILILTTSLAFLTAALLIWRLWKKNHKKKGKDLLSFDFSISTSATNYEQTEVKRLREDKNEVEIPLFSFSSVSAATNNFCTDNKLGEGGFGPVYKGKLLKGHEVAAKRLSRRSGQGWDELKNEAMLIAKLQHKNLVKLLGCCIEGDEKILIYEYLPNKSLDFFLFDSTKSSVLDWRTRVSIIEGIAQGLLYLHQFSRLQIIHRDLKASNILLDEYMNPKISDFGMARIFGGSEPRATNRIVGTYGYMAPEYALEGIFSVKSDVFSFGVLFLEILSGRKNTGFYQSNSLNLLGHAWDLWTTSRPMELMDPILQDSSSANSLIRYVNIALLCVQERAVDRPTMSDVVLMLSNELTFLPTPKQPAFSSVRSMVDNNSPITKPEIWSVNEVTVSMMQAR</sequence>
<dbReference type="PANTHER" id="PTHR27002">
    <property type="entry name" value="RECEPTOR-LIKE SERINE/THREONINE-PROTEIN KINASE SD1-8"/>
    <property type="match status" value="1"/>
</dbReference>
<keyword evidence="8" id="KW-0430">Lectin</keyword>